<keyword evidence="4" id="KW-1185">Reference proteome</keyword>
<evidence type="ECO:0000313" key="3">
    <source>
        <dbReference type="EMBL" id="MST31455.1"/>
    </source>
</evidence>
<accession>A0ABW9QNT5</accession>
<dbReference type="SUPFAM" id="SSF54593">
    <property type="entry name" value="Glyoxalase/Bleomycin resistance protein/Dihydroxybiphenyl dioxygenase"/>
    <property type="match status" value="1"/>
</dbReference>
<dbReference type="Proteomes" id="UP000437736">
    <property type="component" value="Unassembled WGS sequence"/>
</dbReference>
<proteinExistence type="predicted"/>
<evidence type="ECO:0000256" key="1">
    <source>
        <dbReference type="ARBA" id="ARBA00022723"/>
    </source>
</evidence>
<evidence type="ECO:0000313" key="4">
    <source>
        <dbReference type="Proteomes" id="UP000437736"/>
    </source>
</evidence>
<dbReference type="InterPro" id="IPR037523">
    <property type="entry name" value="VOC_core"/>
</dbReference>
<keyword evidence="1" id="KW-0479">Metal-binding</keyword>
<dbReference type="Pfam" id="PF00903">
    <property type="entry name" value="Glyoxalase"/>
    <property type="match status" value="1"/>
</dbReference>
<dbReference type="InterPro" id="IPR004360">
    <property type="entry name" value="Glyas_Fos-R_dOase_dom"/>
</dbReference>
<dbReference type="Gene3D" id="3.10.180.10">
    <property type="entry name" value="2,3-Dihydroxybiphenyl 1,2-Dioxygenase, domain 1"/>
    <property type="match status" value="1"/>
</dbReference>
<protein>
    <submittedName>
        <fullName evidence="3">VOC family protein</fullName>
    </submittedName>
</protein>
<dbReference type="EMBL" id="WJHE01000070">
    <property type="protein sequence ID" value="MST31455.1"/>
    <property type="molecule type" value="Genomic_DNA"/>
</dbReference>
<evidence type="ECO:0000259" key="2">
    <source>
        <dbReference type="PROSITE" id="PS51819"/>
    </source>
</evidence>
<dbReference type="PANTHER" id="PTHR43048">
    <property type="entry name" value="METHYLMALONYL-COA EPIMERASE"/>
    <property type="match status" value="1"/>
</dbReference>
<organism evidence="3 4">
    <name type="scientific">Acidiferrimicrobium australe</name>
    <dbReference type="NCBI Taxonomy" id="2664430"/>
    <lineage>
        <taxon>Bacteria</taxon>
        <taxon>Bacillati</taxon>
        <taxon>Actinomycetota</taxon>
        <taxon>Acidimicrobiia</taxon>
        <taxon>Acidimicrobiales</taxon>
        <taxon>Acidimicrobiaceae</taxon>
        <taxon>Acidiferrimicrobium</taxon>
    </lineage>
</organism>
<comment type="caution">
    <text evidence="3">The sequence shown here is derived from an EMBL/GenBank/DDBJ whole genome shotgun (WGS) entry which is preliminary data.</text>
</comment>
<dbReference type="InterPro" id="IPR051785">
    <property type="entry name" value="MMCE/EMCE_epimerase"/>
</dbReference>
<feature type="domain" description="VOC" evidence="2">
    <location>
        <begin position="8"/>
        <end position="149"/>
    </location>
</feature>
<dbReference type="PANTHER" id="PTHR43048:SF6">
    <property type="entry name" value="BLR8189 PROTEIN"/>
    <property type="match status" value="1"/>
</dbReference>
<name>A0ABW9QNT5_9ACTN</name>
<gene>
    <name evidence="3" type="ORF">GHK86_01740</name>
</gene>
<sequence>MTESLVKSVNHIGLTVTDLDRSLAFYTEVLECSVVMRQEKKGGYLAAIVGYPDAEVSMAHLRMPGADQRIELFEYRVPRSVERELEPCNVGNAHICFVVEDLDRMYERLVVRGVQTISPPVAVDTGVNKGGAALYLRDPDGITIEIFQPPHRIEGES</sequence>
<dbReference type="PROSITE" id="PS51819">
    <property type="entry name" value="VOC"/>
    <property type="match status" value="1"/>
</dbReference>
<reference evidence="3 4" key="1">
    <citation type="submission" date="2019-11" db="EMBL/GenBank/DDBJ databases">
        <title>Acidiferrimicrobium australis gen. nov., sp. nov., an acidophilic and obligately heterotrophic, member of the Actinobacteria that catalyses dissimilatory oxido- reduction of iron isolated from metal-rich acidic water in Chile.</title>
        <authorList>
            <person name="Gonzalez D."/>
            <person name="Huber K."/>
            <person name="Hedrich S."/>
            <person name="Rojas-Villalobos C."/>
            <person name="Quatrini R."/>
            <person name="Dinamarca M.A."/>
            <person name="Schwarz A."/>
            <person name="Canales C."/>
            <person name="Nancucheo I."/>
        </authorList>
    </citation>
    <scope>NUCLEOTIDE SEQUENCE [LARGE SCALE GENOMIC DNA]</scope>
    <source>
        <strain evidence="3 4">USS-CCA1</strain>
    </source>
</reference>
<dbReference type="InterPro" id="IPR029068">
    <property type="entry name" value="Glyas_Bleomycin-R_OHBP_Dase"/>
</dbReference>